<dbReference type="PANTHER" id="PTHR11601:SF34">
    <property type="entry name" value="CYSTEINE DESULFURASE"/>
    <property type="match status" value="1"/>
</dbReference>
<dbReference type="Proteomes" id="UP000772812">
    <property type="component" value="Unassembled WGS sequence"/>
</dbReference>
<evidence type="ECO:0000256" key="9">
    <source>
        <dbReference type="ARBA" id="ARBA00050776"/>
    </source>
</evidence>
<keyword evidence="7" id="KW-0408">Iron</keyword>
<comment type="caution">
    <text evidence="12">The sequence shown here is derived from an EMBL/GenBank/DDBJ whole genome shotgun (WGS) entry which is preliminary data.</text>
</comment>
<keyword evidence="8" id="KW-0411">Iron-sulfur</keyword>
<evidence type="ECO:0000256" key="3">
    <source>
        <dbReference type="ARBA" id="ARBA00012239"/>
    </source>
</evidence>
<dbReference type="RefSeq" id="WP_200674634.1">
    <property type="nucleotide sequence ID" value="NZ_JAACYA010000002.1"/>
</dbReference>
<evidence type="ECO:0000313" key="13">
    <source>
        <dbReference type="Proteomes" id="UP000772812"/>
    </source>
</evidence>
<evidence type="ECO:0000256" key="2">
    <source>
        <dbReference type="ARBA" id="ARBA00006490"/>
    </source>
</evidence>
<evidence type="ECO:0000256" key="1">
    <source>
        <dbReference type="ARBA" id="ARBA00001933"/>
    </source>
</evidence>
<dbReference type="InterPro" id="IPR015421">
    <property type="entry name" value="PyrdxlP-dep_Trfase_major"/>
</dbReference>
<organism evidence="12 13">
    <name type="scientific">Persephonella atlantica</name>
    <dbReference type="NCBI Taxonomy" id="2699429"/>
    <lineage>
        <taxon>Bacteria</taxon>
        <taxon>Pseudomonadati</taxon>
        <taxon>Aquificota</taxon>
        <taxon>Aquificia</taxon>
        <taxon>Aquificales</taxon>
        <taxon>Hydrogenothermaceae</taxon>
        <taxon>Persephonella</taxon>
    </lineage>
</organism>
<dbReference type="EC" id="2.8.1.7" evidence="3"/>
<dbReference type="Gene3D" id="3.40.640.10">
    <property type="entry name" value="Type I PLP-dependent aspartate aminotransferase-like (Major domain)"/>
    <property type="match status" value="1"/>
</dbReference>
<keyword evidence="5" id="KW-0479">Metal-binding</keyword>
<comment type="cofactor">
    <cofactor evidence="1 10">
        <name>pyridoxal 5'-phosphate</name>
        <dbReference type="ChEBI" id="CHEBI:597326"/>
    </cofactor>
</comment>
<dbReference type="PROSITE" id="PS00595">
    <property type="entry name" value="AA_TRANSFER_CLASS_5"/>
    <property type="match status" value="1"/>
</dbReference>
<evidence type="ECO:0000313" key="12">
    <source>
        <dbReference type="EMBL" id="MBK3333182.1"/>
    </source>
</evidence>
<sequence>MIYLDSAATTKVFPEVLDNLKKIHQEYYANPNSIHPDGQKSRRAIDEVRRFFSQIAGAQEEEIIFTSCATESNNTVIKGLYEAFPEKNHVIVSPIEHKSVLSPLRYLSKKGVKVDFLNVDKNGIVDIDEIRKKITPKTLFVGIIHVNNETGVIQDLEEIGKLCREKDVLFFSDVVQSFGKINVPFDYLDFFSVSGHKINAPKGVGLLKRKKEVSVVPLLHGGGQEFGLRSGTENTSGIVSLKIAAEKWLQIREGFLEKSRKLENMLTFRLKSEIPEIKVVSEGFKVPYITTVLFPGVDGHSMVIALGRRGIAVSSGSACSTGSPLPSHVLLSYGFSEKDALSGVRFSFGFDTTEEDVETAVKETVEVYKKLLSFSGFS</sequence>
<keyword evidence="6" id="KW-0663">Pyridoxal phosphate</keyword>
<dbReference type="InterPro" id="IPR015422">
    <property type="entry name" value="PyrdxlP-dep_Trfase_small"/>
</dbReference>
<comment type="catalytic activity">
    <reaction evidence="9">
        <text>(sulfur carrier)-H + L-cysteine = (sulfur carrier)-SH + L-alanine</text>
        <dbReference type="Rhea" id="RHEA:43892"/>
        <dbReference type="Rhea" id="RHEA-COMP:14737"/>
        <dbReference type="Rhea" id="RHEA-COMP:14739"/>
        <dbReference type="ChEBI" id="CHEBI:29917"/>
        <dbReference type="ChEBI" id="CHEBI:35235"/>
        <dbReference type="ChEBI" id="CHEBI:57972"/>
        <dbReference type="ChEBI" id="CHEBI:64428"/>
        <dbReference type="EC" id="2.8.1.7"/>
    </reaction>
</comment>
<evidence type="ECO:0000256" key="10">
    <source>
        <dbReference type="RuleBase" id="RU004504"/>
    </source>
</evidence>
<feature type="domain" description="Aminotransferase class V" evidence="11">
    <location>
        <begin position="2"/>
        <end position="358"/>
    </location>
</feature>
<keyword evidence="4" id="KW-0808">Transferase</keyword>
<dbReference type="InterPro" id="IPR000192">
    <property type="entry name" value="Aminotrans_V_dom"/>
</dbReference>
<dbReference type="Gene3D" id="3.90.1150.10">
    <property type="entry name" value="Aspartate Aminotransferase, domain 1"/>
    <property type="match status" value="1"/>
</dbReference>
<reference evidence="12 13" key="1">
    <citation type="journal article" date="2021" name="Syst. Appl. Microbiol.">
        <title>Persephonella atlantica sp. nov.: How to adapt to physico-chemical gradients in high temperature hydrothermal habitats.</title>
        <authorList>
            <person name="Francois D.X."/>
            <person name="Godfroy A."/>
            <person name="Mathien C."/>
            <person name="Aube J."/>
            <person name="Cathalot C."/>
            <person name="Lesongeur F."/>
            <person name="L'Haridon S."/>
            <person name="Philippon X."/>
            <person name="Roussel E.G."/>
        </authorList>
    </citation>
    <scope>NUCLEOTIDE SEQUENCE [LARGE SCALE GENOMIC DNA]</scope>
    <source>
        <strain evidence="12 13">MO1340</strain>
    </source>
</reference>
<name>A0ABS1GJT6_9AQUI</name>
<keyword evidence="13" id="KW-1185">Reference proteome</keyword>
<dbReference type="Pfam" id="PF00266">
    <property type="entry name" value="Aminotran_5"/>
    <property type="match status" value="1"/>
</dbReference>
<dbReference type="SUPFAM" id="SSF53383">
    <property type="entry name" value="PLP-dependent transferases"/>
    <property type="match status" value="1"/>
</dbReference>
<evidence type="ECO:0000256" key="8">
    <source>
        <dbReference type="ARBA" id="ARBA00023014"/>
    </source>
</evidence>
<evidence type="ECO:0000256" key="7">
    <source>
        <dbReference type="ARBA" id="ARBA00023004"/>
    </source>
</evidence>
<comment type="similarity">
    <text evidence="2">Belongs to the class-V pyridoxal-phosphate-dependent aminotransferase family. NifS/IscS subfamily.</text>
</comment>
<dbReference type="PIRSF" id="PIRSF005572">
    <property type="entry name" value="NifS"/>
    <property type="match status" value="1"/>
</dbReference>
<accession>A0ABS1GJT6</accession>
<proteinExistence type="inferred from homology"/>
<dbReference type="PANTHER" id="PTHR11601">
    <property type="entry name" value="CYSTEINE DESULFURYLASE FAMILY MEMBER"/>
    <property type="match status" value="1"/>
</dbReference>
<evidence type="ECO:0000256" key="5">
    <source>
        <dbReference type="ARBA" id="ARBA00022723"/>
    </source>
</evidence>
<evidence type="ECO:0000256" key="6">
    <source>
        <dbReference type="ARBA" id="ARBA00022898"/>
    </source>
</evidence>
<dbReference type="InterPro" id="IPR016454">
    <property type="entry name" value="Cysteine_dSase"/>
</dbReference>
<protein>
    <recommendedName>
        <fullName evidence="3">cysteine desulfurase</fullName>
        <ecNumber evidence="3">2.8.1.7</ecNumber>
    </recommendedName>
</protein>
<gene>
    <name evidence="12" type="ORF">GWK41_08870</name>
</gene>
<evidence type="ECO:0000256" key="4">
    <source>
        <dbReference type="ARBA" id="ARBA00022679"/>
    </source>
</evidence>
<dbReference type="EMBL" id="JAACYA010000002">
    <property type="protein sequence ID" value="MBK3333182.1"/>
    <property type="molecule type" value="Genomic_DNA"/>
</dbReference>
<evidence type="ECO:0000259" key="11">
    <source>
        <dbReference type="Pfam" id="PF00266"/>
    </source>
</evidence>
<dbReference type="InterPro" id="IPR015424">
    <property type="entry name" value="PyrdxlP-dep_Trfase"/>
</dbReference>
<dbReference type="InterPro" id="IPR020578">
    <property type="entry name" value="Aminotrans_V_PyrdxlP_BS"/>
</dbReference>
<dbReference type="Gene3D" id="1.10.260.50">
    <property type="match status" value="1"/>
</dbReference>